<dbReference type="PROSITE" id="PS50006">
    <property type="entry name" value="FHA_DOMAIN"/>
    <property type="match status" value="1"/>
</dbReference>
<organism evidence="3">
    <name type="scientific">candidate division WOR-3 bacterium</name>
    <dbReference type="NCBI Taxonomy" id="2052148"/>
    <lineage>
        <taxon>Bacteria</taxon>
        <taxon>Bacteria division WOR-3</taxon>
    </lineage>
</organism>
<dbReference type="SMART" id="SM00044">
    <property type="entry name" value="CYCc"/>
    <property type="match status" value="1"/>
</dbReference>
<dbReference type="SUPFAM" id="SSF55781">
    <property type="entry name" value="GAF domain-like"/>
    <property type="match status" value="1"/>
</dbReference>
<dbReference type="CDD" id="cd07302">
    <property type="entry name" value="CHD"/>
    <property type="match status" value="1"/>
</dbReference>
<dbReference type="InterPro" id="IPR050697">
    <property type="entry name" value="Adenylyl/Guanylyl_Cyclase_3/4"/>
</dbReference>
<name>A0A7V0Z503_UNCW3</name>
<dbReference type="Gene3D" id="3.30.70.1230">
    <property type="entry name" value="Nucleotide cyclase"/>
    <property type="match status" value="1"/>
</dbReference>
<dbReference type="GO" id="GO:0006171">
    <property type="term" value="P:cAMP biosynthetic process"/>
    <property type="evidence" value="ECO:0007669"/>
    <property type="project" value="TreeGrafter"/>
</dbReference>
<dbReference type="PANTHER" id="PTHR43081">
    <property type="entry name" value="ADENYLATE CYCLASE, TERMINAL-DIFFERENTIATION SPECIFIC-RELATED"/>
    <property type="match status" value="1"/>
</dbReference>
<sequence>MATFLIHKSNEETQVVKLEKEILTLGRREDNDIILDDIFVSRRHAEVIKKGEVYIIRDQKSRYGTYVNGIRVTEKKLDYGDEIQLGNILITFVDEKRLGYIPERKTVTRRFGDFVDIEKKIEELKTLIAKGEKKANLLKITDEIKQAVGLYQQNLFEAEKAREVASTLCEVGKVINFVFDLNVLLNLLMDLALRIIQAKRGFIMLYDEQSNALKTKVARNMGGDIDSRKPFGISQTIALESFRTKNIITTEDATKDSRFKTQESVIAYAIGSVICAPLLTKEKNILGVIYLDNPVGLNRFSEDDIQFIESFASQAAIAIENAQLYEKIKREERITERLQRFFSPEVVKKIITEEKAIRPGGEHCIATILFCDIRGYTSLVERIDTVIALEILNEFLSSMTEEVFLYEGTLDKYIGDCVMAIFGAPVSHPDDPLRAIKCALGMKTKVEDLKKKWQERLKIPDVVGFEIGIGINTGEVIAGNIGSEKRLEYTVVSNAVNIASRLEDIAQPGQILISKNTYELVKENVKVKLLPPVKLKNISQPVEVYEMLELI</sequence>
<dbReference type="GO" id="GO:0004016">
    <property type="term" value="F:adenylate cyclase activity"/>
    <property type="evidence" value="ECO:0007669"/>
    <property type="project" value="UniProtKB-ARBA"/>
</dbReference>
<dbReference type="PROSITE" id="PS50125">
    <property type="entry name" value="GUANYLATE_CYCLASE_2"/>
    <property type="match status" value="1"/>
</dbReference>
<dbReference type="GO" id="GO:0035556">
    <property type="term" value="P:intracellular signal transduction"/>
    <property type="evidence" value="ECO:0007669"/>
    <property type="project" value="InterPro"/>
</dbReference>
<dbReference type="AlphaFoldDB" id="A0A7V0Z503"/>
<dbReference type="SUPFAM" id="SSF49879">
    <property type="entry name" value="SMAD/FHA domain"/>
    <property type="match status" value="1"/>
</dbReference>
<dbReference type="InterPro" id="IPR029787">
    <property type="entry name" value="Nucleotide_cyclase"/>
</dbReference>
<dbReference type="Pfam" id="PF00498">
    <property type="entry name" value="FHA"/>
    <property type="match status" value="1"/>
</dbReference>
<gene>
    <name evidence="3" type="ORF">ENP86_04425</name>
</gene>
<dbReference type="Gene3D" id="2.60.200.20">
    <property type="match status" value="1"/>
</dbReference>
<dbReference type="SMART" id="SM00065">
    <property type="entry name" value="GAF"/>
    <property type="match status" value="1"/>
</dbReference>
<dbReference type="InterPro" id="IPR000253">
    <property type="entry name" value="FHA_dom"/>
</dbReference>
<dbReference type="InterPro" id="IPR003018">
    <property type="entry name" value="GAF"/>
</dbReference>
<accession>A0A7V0Z503</accession>
<evidence type="ECO:0000259" key="1">
    <source>
        <dbReference type="PROSITE" id="PS50006"/>
    </source>
</evidence>
<comment type="caution">
    <text evidence="3">The sequence shown here is derived from an EMBL/GenBank/DDBJ whole genome shotgun (WGS) entry which is preliminary data.</text>
</comment>
<dbReference type="Pfam" id="PF00211">
    <property type="entry name" value="Guanylate_cyc"/>
    <property type="match status" value="1"/>
</dbReference>
<dbReference type="InterPro" id="IPR029016">
    <property type="entry name" value="GAF-like_dom_sf"/>
</dbReference>
<dbReference type="PANTHER" id="PTHR43081:SF20">
    <property type="entry name" value="TWO-COMPONENT RESPONSE REGULATOR"/>
    <property type="match status" value="1"/>
</dbReference>
<proteinExistence type="predicted"/>
<evidence type="ECO:0000313" key="3">
    <source>
        <dbReference type="EMBL" id="HDY58781.1"/>
    </source>
</evidence>
<dbReference type="SMART" id="SM00240">
    <property type="entry name" value="FHA"/>
    <property type="match status" value="1"/>
</dbReference>
<dbReference type="InterPro" id="IPR001054">
    <property type="entry name" value="A/G_cyclase"/>
</dbReference>
<dbReference type="SUPFAM" id="SSF55073">
    <property type="entry name" value="Nucleotide cyclase"/>
    <property type="match status" value="1"/>
</dbReference>
<feature type="domain" description="Guanylate cyclase" evidence="2">
    <location>
        <begin position="367"/>
        <end position="503"/>
    </location>
</feature>
<feature type="domain" description="FHA" evidence="1">
    <location>
        <begin position="23"/>
        <end position="72"/>
    </location>
</feature>
<dbReference type="Pfam" id="PF01590">
    <property type="entry name" value="GAF"/>
    <property type="match status" value="1"/>
</dbReference>
<dbReference type="EMBL" id="DSKY01000012">
    <property type="protein sequence ID" value="HDY58781.1"/>
    <property type="molecule type" value="Genomic_DNA"/>
</dbReference>
<dbReference type="CDD" id="cd00060">
    <property type="entry name" value="FHA"/>
    <property type="match status" value="1"/>
</dbReference>
<evidence type="ECO:0000259" key="2">
    <source>
        <dbReference type="PROSITE" id="PS50125"/>
    </source>
</evidence>
<dbReference type="Gene3D" id="3.30.450.40">
    <property type="match status" value="1"/>
</dbReference>
<reference evidence="3" key="1">
    <citation type="journal article" date="2020" name="mSystems">
        <title>Genome- and Community-Level Interaction Insights into Carbon Utilization and Element Cycling Functions of Hydrothermarchaeota in Hydrothermal Sediment.</title>
        <authorList>
            <person name="Zhou Z."/>
            <person name="Liu Y."/>
            <person name="Xu W."/>
            <person name="Pan J."/>
            <person name="Luo Z.H."/>
            <person name="Li M."/>
        </authorList>
    </citation>
    <scope>NUCLEOTIDE SEQUENCE [LARGE SCALE GENOMIC DNA]</scope>
    <source>
        <strain evidence="3">SpSt-258</strain>
    </source>
</reference>
<protein>
    <submittedName>
        <fullName evidence="3">FHA domain-containing protein</fullName>
    </submittedName>
</protein>
<dbReference type="InterPro" id="IPR008984">
    <property type="entry name" value="SMAD_FHA_dom_sf"/>
</dbReference>